<evidence type="ECO:0000256" key="2">
    <source>
        <dbReference type="SAM" id="SignalP"/>
    </source>
</evidence>
<dbReference type="Proteomes" id="UP000305517">
    <property type="component" value="Unassembled WGS sequence"/>
</dbReference>
<reference evidence="3 4" key="1">
    <citation type="submission" date="2019-05" db="EMBL/GenBank/DDBJ databases">
        <title>Hymenobacter edaphi sp. nov., isolated from abandoned arsenic-contaminated farmland soil.</title>
        <authorList>
            <person name="Nie L."/>
        </authorList>
    </citation>
    <scope>NUCLEOTIDE SEQUENCE [LARGE SCALE GENOMIC DNA]</scope>
    <source>
        <strain evidence="3 4">1-3-3-8</strain>
    </source>
</reference>
<accession>A0A5R8WT43</accession>
<feature type="chain" id="PRO_5024401612" evidence="2">
    <location>
        <begin position="21"/>
        <end position="128"/>
    </location>
</feature>
<keyword evidence="4" id="KW-1185">Reference proteome</keyword>
<evidence type="ECO:0000313" key="3">
    <source>
        <dbReference type="EMBL" id="TLM94039.1"/>
    </source>
</evidence>
<organism evidence="3 4">
    <name type="scientific">Hymenobacter jeollabukensis</name>
    <dbReference type="NCBI Taxonomy" id="2025313"/>
    <lineage>
        <taxon>Bacteria</taxon>
        <taxon>Pseudomonadati</taxon>
        <taxon>Bacteroidota</taxon>
        <taxon>Cytophagia</taxon>
        <taxon>Cytophagales</taxon>
        <taxon>Hymenobacteraceae</taxon>
        <taxon>Hymenobacter</taxon>
    </lineage>
</organism>
<name>A0A5R8WT43_9BACT</name>
<evidence type="ECO:0000313" key="4">
    <source>
        <dbReference type="Proteomes" id="UP000305517"/>
    </source>
</evidence>
<dbReference type="EMBL" id="VAJM01000003">
    <property type="protein sequence ID" value="TLM94039.1"/>
    <property type="molecule type" value="Genomic_DNA"/>
</dbReference>
<dbReference type="OrthoDB" id="9924607at2"/>
<proteinExistence type="predicted"/>
<evidence type="ECO:0000256" key="1">
    <source>
        <dbReference type="SAM" id="MobiDB-lite"/>
    </source>
</evidence>
<feature type="compositionally biased region" description="Low complexity" evidence="1">
    <location>
        <begin position="113"/>
        <end position="128"/>
    </location>
</feature>
<protein>
    <submittedName>
        <fullName evidence="3">Uncharacterized protein</fullName>
    </submittedName>
</protein>
<feature type="region of interest" description="Disordered" evidence="1">
    <location>
        <begin position="21"/>
        <end position="128"/>
    </location>
</feature>
<feature type="signal peptide" evidence="2">
    <location>
        <begin position="1"/>
        <end position="20"/>
    </location>
</feature>
<comment type="caution">
    <text evidence="3">The sequence shown here is derived from an EMBL/GenBank/DDBJ whole genome shotgun (WGS) entry which is preliminary data.</text>
</comment>
<dbReference type="AlphaFoldDB" id="A0A5R8WT43"/>
<feature type="compositionally biased region" description="Low complexity" evidence="1">
    <location>
        <begin position="21"/>
        <end position="42"/>
    </location>
</feature>
<keyword evidence="2" id="KW-0732">Signal</keyword>
<sequence>MRLLLALLLTTLPAALLAQATPTRRPAQAAPAPKAPARATTANDGDATVAPGETVELGRASTDYNGRASNYKKPARQSEPTDTRRVPAGQGISAAPGEPVQPVERARDDYNGRPVPATTKPVKTTTRP</sequence>
<dbReference type="RefSeq" id="WP_138076646.1">
    <property type="nucleotide sequence ID" value="NZ_VAJM01000003.1"/>
</dbReference>
<gene>
    <name evidence="3" type="ORF">FDY95_08410</name>
</gene>